<dbReference type="Proteomes" id="UP000821837">
    <property type="component" value="Unassembled WGS sequence"/>
</dbReference>
<dbReference type="AlphaFoldDB" id="A0A9D4SM91"/>
<reference evidence="1" key="1">
    <citation type="journal article" date="2020" name="Cell">
        <title>Large-Scale Comparative Analyses of Tick Genomes Elucidate Their Genetic Diversity and Vector Capacities.</title>
        <authorList>
            <consortium name="Tick Genome and Microbiome Consortium (TIGMIC)"/>
            <person name="Jia N."/>
            <person name="Wang J."/>
            <person name="Shi W."/>
            <person name="Du L."/>
            <person name="Sun Y."/>
            <person name="Zhan W."/>
            <person name="Jiang J.F."/>
            <person name="Wang Q."/>
            <person name="Zhang B."/>
            <person name="Ji P."/>
            <person name="Bell-Sakyi L."/>
            <person name="Cui X.M."/>
            <person name="Yuan T.T."/>
            <person name="Jiang B.G."/>
            <person name="Yang W.F."/>
            <person name="Lam T.T."/>
            <person name="Chang Q.C."/>
            <person name="Ding S.J."/>
            <person name="Wang X.J."/>
            <person name="Zhu J.G."/>
            <person name="Ruan X.D."/>
            <person name="Zhao L."/>
            <person name="Wei J.T."/>
            <person name="Ye R.Z."/>
            <person name="Que T.C."/>
            <person name="Du C.H."/>
            <person name="Zhou Y.H."/>
            <person name="Cheng J.X."/>
            <person name="Dai P.F."/>
            <person name="Guo W.B."/>
            <person name="Han X.H."/>
            <person name="Huang E.J."/>
            <person name="Li L.F."/>
            <person name="Wei W."/>
            <person name="Gao Y.C."/>
            <person name="Liu J.Z."/>
            <person name="Shao H.Z."/>
            <person name="Wang X."/>
            <person name="Wang C.C."/>
            <person name="Yang T.C."/>
            <person name="Huo Q.B."/>
            <person name="Li W."/>
            <person name="Chen H.Y."/>
            <person name="Chen S.E."/>
            <person name="Zhou L.G."/>
            <person name="Ni X.B."/>
            <person name="Tian J.H."/>
            <person name="Sheng Y."/>
            <person name="Liu T."/>
            <person name="Pan Y.S."/>
            <person name="Xia L.Y."/>
            <person name="Li J."/>
            <person name="Zhao F."/>
            <person name="Cao W.C."/>
        </authorList>
    </citation>
    <scope>NUCLEOTIDE SEQUENCE</scope>
    <source>
        <strain evidence="1">Rsan-2018</strain>
    </source>
</reference>
<name>A0A9D4SM91_RHISA</name>
<dbReference type="EMBL" id="JABSTV010001255">
    <property type="protein sequence ID" value="KAH7935073.1"/>
    <property type="molecule type" value="Genomic_DNA"/>
</dbReference>
<evidence type="ECO:0000313" key="2">
    <source>
        <dbReference type="Proteomes" id="UP000821837"/>
    </source>
</evidence>
<evidence type="ECO:0000313" key="1">
    <source>
        <dbReference type="EMBL" id="KAH7935073.1"/>
    </source>
</evidence>
<organism evidence="1 2">
    <name type="scientific">Rhipicephalus sanguineus</name>
    <name type="common">Brown dog tick</name>
    <name type="synonym">Ixodes sanguineus</name>
    <dbReference type="NCBI Taxonomy" id="34632"/>
    <lineage>
        <taxon>Eukaryota</taxon>
        <taxon>Metazoa</taxon>
        <taxon>Ecdysozoa</taxon>
        <taxon>Arthropoda</taxon>
        <taxon>Chelicerata</taxon>
        <taxon>Arachnida</taxon>
        <taxon>Acari</taxon>
        <taxon>Parasitiformes</taxon>
        <taxon>Ixodida</taxon>
        <taxon>Ixodoidea</taxon>
        <taxon>Ixodidae</taxon>
        <taxon>Rhipicephalinae</taxon>
        <taxon>Rhipicephalus</taxon>
        <taxon>Rhipicephalus</taxon>
    </lineage>
</organism>
<keyword evidence="2" id="KW-1185">Reference proteome</keyword>
<gene>
    <name evidence="1" type="ORF">HPB52_003638</name>
</gene>
<comment type="caution">
    <text evidence="1">The sequence shown here is derived from an EMBL/GenBank/DDBJ whole genome shotgun (WGS) entry which is preliminary data.</text>
</comment>
<proteinExistence type="predicted"/>
<reference evidence="1" key="2">
    <citation type="submission" date="2021-09" db="EMBL/GenBank/DDBJ databases">
        <authorList>
            <person name="Jia N."/>
            <person name="Wang J."/>
            <person name="Shi W."/>
            <person name="Du L."/>
            <person name="Sun Y."/>
            <person name="Zhan W."/>
            <person name="Jiang J."/>
            <person name="Wang Q."/>
            <person name="Zhang B."/>
            <person name="Ji P."/>
            <person name="Sakyi L.B."/>
            <person name="Cui X."/>
            <person name="Yuan T."/>
            <person name="Jiang B."/>
            <person name="Yang W."/>
            <person name="Lam T.T.-Y."/>
            <person name="Chang Q."/>
            <person name="Ding S."/>
            <person name="Wang X."/>
            <person name="Zhu J."/>
            <person name="Ruan X."/>
            <person name="Zhao L."/>
            <person name="Wei J."/>
            <person name="Que T."/>
            <person name="Du C."/>
            <person name="Cheng J."/>
            <person name="Dai P."/>
            <person name="Han X."/>
            <person name="Huang E."/>
            <person name="Gao Y."/>
            <person name="Liu J."/>
            <person name="Shao H."/>
            <person name="Ye R."/>
            <person name="Li L."/>
            <person name="Wei W."/>
            <person name="Wang X."/>
            <person name="Wang C."/>
            <person name="Huo Q."/>
            <person name="Li W."/>
            <person name="Guo W."/>
            <person name="Chen H."/>
            <person name="Chen S."/>
            <person name="Zhou L."/>
            <person name="Zhou L."/>
            <person name="Ni X."/>
            <person name="Tian J."/>
            <person name="Zhou Y."/>
            <person name="Sheng Y."/>
            <person name="Liu T."/>
            <person name="Pan Y."/>
            <person name="Xia L."/>
            <person name="Li J."/>
            <person name="Zhao F."/>
            <person name="Cao W."/>
        </authorList>
    </citation>
    <scope>NUCLEOTIDE SEQUENCE</scope>
    <source>
        <strain evidence="1">Rsan-2018</strain>
        <tissue evidence="1">Larvae</tissue>
    </source>
</reference>
<sequence length="140" mass="15572">MAAVMSSHAVWEGIVPNTWEELAEAHLTRRSNQALTHWPDVLRRTGYATIQEPDGERKGNIPSLLRDGWRFSGSPAICIPNITEDGGSTKVKQRQGTTTAMIRRRDTWTLQSMRDVAPSQFASETTRGRHLSTATVLANT</sequence>
<protein>
    <submittedName>
        <fullName evidence="1">Uncharacterized protein</fullName>
    </submittedName>
</protein>
<accession>A0A9D4SM91</accession>